<dbReference type="EMBL" id="JAIOIV010000028">
    <property type="protein sequence ID" value="MBZ0155275.1"/>
    <property type="molecule type" value="Genomic_DNA"/>
</dbReference>
<dbReference type="InterPro" id="IPR035940">
    <property type="entry name" value="CAP_sf"/>
</dbReference>
<dbReference type="AlphaFoldDB" id="A0A953JAV0"/>
<dbReference type="InterPro" id="IPR014044">
    <property type="entry name" value="CAP_dom"/>
</dbReference>
<reference evidence="2" key="1">
    <citation type="journal article" date="2021" name="bioRxiv">
        <title>Unraveling nitrogen, sulfur and carbon metabolic pathways and microbial community transcriptional responses to substrate deprivation and toxicity stresses in a bioreactor mimicking anoxic brackish coastal sediment conditions.</title>
        <authorList>
            <person name="Martins P.D."/>
            <person name="Echeveste M.J."/>
            <person name="Arshad A."/>
            <person name="Kurth J."/>
            <person name="Ouboter H."/>
            <person name="Jetten M.S.M."/>
            <person name="Welte C.U."/>
        </authorList>
    </citation>
    <scope>NUCLEOTIDE SEQUENCE</scope>
    <source>
        <strain evidence="2">MAG_39</strain>
    </source>
</reference>
<dbReference type="SUPFAM" id="SSF55797">
    <property type="entry name" value="PR-1-like"/>
    <property type="match status" value="1"/>
</dbReference>
<gene>
    <name evidence="2" type="ORF">K8I29_03560</name>
</gene>
<protein>
    <submittedName>
        <fullName evidence="2">CAP domain-containing protein</fullName>
    </submittedName>
</protein>
<proteinExistence type="predicted"/>
<name>A0A953JAV0_9BACT</name>
<dbReference type="Proteomes" id="UP000705867">
    <property type="component" value="Unassembled WGS sequence"/>
</dbReference>
<organism evidence="2 3">
    <name type="scientific">Candidatus Nitrobium versatile</name>
    <dbReference type="NCBI Taxonomy" id="2884831"/>
    <lineage>
        <taxon>Bacteria</taxon>
        <taxon>Pseudomonadati</taxon>
        <taxon>Nitrospirota</taxon>
        <taxon>Nitrospiria</taxon>
        <taxon>Nitrospirales</taxon>
        <taxon>Nitrospiraceae</taxon>
        <taxon>Candidatus Nitrobium</taxon>
    </lineage>
</organism>
<dbReference type="Pfam" id="PF00188">
    <property type="entry name" value="CAP"/>
    <property type="match status" value="1"/>
</dbReference>
<dbReference type="Gene3D" id="3.40.33.10">
    <property type="entry name" value="CAP"/>
    <property type="match status" value="1"/>
</dbReference>
<evidence type="ECO:0000259" key="1">
    <source>
        <dbReference type="Pfam" id="PF00188"/>
    </source>
</evidence>
<dbReference type="PANTHER" id="PTHR31157">
    <property type="entry name" value="SCP DOMAIN-CONTAINING PROTEIN"/>
    <property type="match status" value="1"/>
</dbReference>
<evidence type="ECO:0000313" key="3">
    <source>
        <dbReference type="Proteomes" id="UP000705867"/>
    </source>
</evidence>
<accession>A0A953JAV0</accession>
<comment type="caution">
    <text evidence="2">The sequence shown here is derived from an EMBL/GenBank/DDBJ whole genome shotgun (WGS) entry which is preliminary data.</text>
</comment>
<dbReference type="PANTHER" id="PTHR31157:SF1">
    <property type="entry name" value="SCP DOMAIN-CONTAINING PROTEIN"/>
    <property type="match status" value="1"/>
</dbReference>
<sequence>MQIFQKVLSGVYGIALCALLLLLPPSIQKEGLSAAAAERTGKPAVPSAVLERRIHELINSERKENGLAPLKWDEKLSGIARKHGRDMAARRYFSHTNHKGEDPTARGLREGFRCTKRKGAFRLEGLAENLFQSTLYTSITYCNGVPAYAWSSWEEIAHSAVQGWMGSPGHRRNILNPDYDREGIGVFLSGKDNRIYIVEMFC</sequence>
<evidence type="ECO:0000313" key="2">
    <source>
        <dbReference type="EMBL" id="MBZ0155275.1"/>
    </source>
</evidence>
<dbReference type="CDD" id="cd05379">
    <property type="entry name" value="CAP_bacterial"/>
    <property type="match status" value="1"/>
</dbReference>
<feature type="domain" description="SCP" evidence="1">
    <location>
        <begin position="56"/>
        <end position="198"/>
    </location>
</feature>
<reference evidence="2" key="2">
    <citation type="submission" date="2021-08" db="EMBL/GenBank/DDBJ databases">
        <authorList>
            <person name="Dalcin Martins P."/>
        </authorList>
    </citation>
    <scope>NUCLEOTIDE SEQUENCE</scope>
    <source>
        <strain evidence="2">MAG_39</strain>
    </source>
</reference>